<dbReference type="AlphaFoldDB" id="A0A6P5NU37"/>
<dbReference type="Pfam" id="PF02992">
    <property type="entry name" value="Transposase_21"/>
    <property type="match status" value="1"/>
</dbReference>
<dbReference type="GO" id="GO:0046982">
    <property type="term" value="F:protein heterodimerization activity"/>
    <property type="evidence" value="ECO:0007669"/>
    <property type="project" value="InterPro"/>
</dbReference>
<dbReference type="InterPro" id="IPR009072">
    <property type="entry name" value="Histone-fold"/>
</dbReference>
<dbReference type="RefSeq" id="XP_020999431.2">
    <property type="nucleotide sequence ID" value="XM_021143772.2"/>
</dbReference>
<accession>A0A6P5NU37</accession>
<dbReference type="Pfam" id="PF13952">
    <property type="entry name" value="DUF4216"/>
    <property type="match status" value="1"/>
</dbReference>
<dbReference type="InterPro" id="IPR004242">
    <property type="entry name" value="Transposase_21"/>
</dbReference>
<dbReference type="SMART" id="SM00803">
    <property type="entry name" value="TAF"/>
    <property type="match status" value="1"/>
</dbReference>
<dbReference type="InterPro" id="IPR025452">
    <property type="entry name" value="DUF4218"/>
</dbReference>
<feature type="domain" description="TATA box binding protein associated factor (TAF) histone-like fold" evidence="1">
    <location>
        <begin position="2"/>
        <end position="68"/>
    </location>
</feature>
<gene>
    <name evidence="3" type="primary">LOC110281481</name>
</gene>
<evidence type="ECO:0000313" key="2">
    <source>
        <dbReference type="Proteomes" id="UP000515211"/>
    </source>
</evidence>
<name>A0A6P5NU37_ARADU</name>
<dbReference type="KEGG" id="adu:110281481"/>
<reference evidence="2" key="1">
    <citation type="journal article" date="2016" name="Nat. Genet.">
        <title>The genome sequences of Arachis duranensis and Arachis ipaensis, the diploid ancestors of cultivated peanut.</title>
        <authorList>
            <person name="Bertioli D.J."/>
            <person name="Cannon S.B."/>
            <person name="Froenicke L."/>
            <person name="Huang G."/>
            <person name="Farmer A.D."/>
            <person name="Cannon E.K."/>
            <person name="Liu X."/>
            <person name="Gao D."/>
            <person name="Clevenger J."/>
            <person name="Dash S."/>
            <person name="Ren L."/>
            <person name="Moretzsohn M.C."/>
            <person name="Shirasawa K."/>
            <person name="Huang W."/>
            <person name="Vidigal B."/>
            <person name="Abernathy B."/>
            <person name="Chu Y."/>
            <person name="Niederhuth C.E."/>
            <person name="Umale P."/>
            <person name="Araujo A.C."/>
            <person name="Kozik A."/>
            <person name="Kim K.D."/>
            <person name="Burow M.D."/>
            <person name="Varshney R.K."/>
            <person name="Wang X."/>
            <person name="Zhang X."/>
            <person name="Barkley N."/>
            <person name="Guimaraes P.M."/>
            <person name="Isobe S."/>
            <person name="Guo B."/>
            <person name="Liao B."/>
            <person name="Stalker H.T."/>
            <person name="Schmitz R.J."/>
            <person name="Scheffler B.E."/>
            <person name="Leal-Bertioli S.C."/>
            <person name="Xun X."/>
            <person name="Jackson S.A."/>
            <person name="Michelmore R."/>
            <person name="Ozias-Akins P."/>
        </authorList>
    </citation>
    <scope>NUCLEOTIDE SEQUENCE [LARGE SCALE GENOMIC DNA]</scope>
    <source>
        <strain evidence="2">cv. V14167</strain>
    </source>
</reference>
<dbReference type="PANTHER" id="PTHR48258">
    <property type="entry name" value="DUF4218 DOMAIN-CONTAINING PROTEIN-RELATED"/>
    <property type="match status" value="1"/>
</dbReference>
<sequence>MSIVGKERIEVIAQSIGITNLSPDVALSLAPDVEYRLRDIMQESIKCMRHSRRTTLTADDVDSALSLNIDKSWITKPRGSVEYRDGLNRFLDFAFANSSSDGMIHCPCPLCGFRFFQTREDAYDHLLMKPFPPNYTFWLHHGERIVDERPNGREELEPTVNLGDQIRDMVHDAFNLPGLQSDDEDSINGHVGNVAEGLPFISDEPSREARALHDLLDDGEQELYPGCSKFSKLSFLVRLYHIKCMCGVSDKAFGLILELLGDAFEHAVIPKTLHDAKRIIRKLGIEYKKIDACPNDCMLYQGSDQDLSRCKQCGASRWKQKTRKNSLVRINATVKKNGKPLPAKILRYFPLIPRLQRLFMSSKTSVDMLWHKRGTNSDGSLRHPRDGEAWKAFDRRYTDFSGDPRSVRLALASDGFNPYGNLSSKYSIWPVILIPYNLPPWICMKQTNFILSMIIPSPKMPGNDIDVYLQPLIDELKQLWAGVDTYDASEKKTFKMRAALMWTISDFPGLGNLSGWNTYGGRACPTCNLDIETRRLTFSQKWCFMGHRRFLNHDHKYRQDRIRFDGKVDYRSPPVKLTGRDILRQLEGVPVSHGKVQAVGGKRRRVQQTGVQDESPWKKRSIFFDLPYWENNELRHNLDVMHIEKNVCDNIVFTMLNESGKSKDHLKARKDLQLMGIRHDMWPLEGGKYPSAVFTMSNPQKEVFLRTIKNVVFPDGYSSNISRCVDLKQRKLSGLKSHDCHILMEHLLPIALRHVLPTQVSAVLAQLSAFFRLLCSKCIDPRQLPLLQDRVVHTLCHMEMIFPPSFFTVMVHLTVHLVEEARLGGPVHYRWMYPIERYLCRLKQYVRNRAQPEGSIAEGYLSEEIMTFCSRYLDNVETRINRPSRVDDRPSDALPSEATSMFPEVGKAVGAASFFTLTPTEILQAHRHVLVNCIAVEKFLDEYRAITKRKMRSRTRSQSLIDSAVHREFPNWFRHQVPFGSTSHSNELQWLACGPLAQARRYQAYNVNGFKFRTISREEGMKTQNSGIYVTSDTRSYASKRDVNVAVGGVSYYGRLVDIIELNYSGQFNVVLFKCFWADTTSGRGIRQDELGHTCVNFANPIHTGEREDDEPYILASEARLVFYVEDEVDNGWSVVVHVMPRDLFDMGEDYEHCEVDFHPQFCMTSLPEFDVEGLRLTRDEVLEESTHGMNEDCDEAAES</sequence>
<dbReference type="Gene3D" id="1.10.20.10">
    <property type="entry name" value="Histone, subunit A"/>
    <property type="match status" value="1"/>
</dbReference>
<dbReference type="CDD" id="cd22931">
    <property type="entry name" value="HFD_TAF6"/>
    <property type="match status" value="1"/>
</dbReference>
<evidence type="ECO:0000259" key="1">
    <source>
        <dbReference type="SMART" id="SM00803"/>
    </source>
</evidence>
<dbReference type="SUPFAM" id="SSF47113">
    <property type="entry name" value="Histone-fold"/>
    <property type="match status" value="1"/>
</dbReference>
<dbReference type="GeneID" id="110281481"/>
<keyword evidence="2" id="KW-1185">Reference proteome</keyword>
<protein>
    <submittedName>
        <fullName evidence="3">Uncharacterized protein LOC110281481</fullName>
    </submittedName>
</protein>
<proteinExistence type="predicted"/>
<dbReference type="InterPro" id="IPR025312">
    <property type="entry name" value="DUF4216"/>
</dbReference>
<dbReference type="PANTHER" id="PTHR48258:SF12">
    <property type="entry name" value="TRANSPOSON PROTEIN, CACTA, EN_SPM SUB-CLASS"/>
    <property type="match status" value="1"/>
</dbReference>
<dbReference type="InterPro" id="IPR029480">
    <property type="entry name" value="Transpos_assoc"/>
</dbReference>
<dbReference type="FunFam" id="1.10.20.10:FF:000046">
    <property type="entry name" value="transcription initiation factor TFIID subunit 6"/>
    <property type="match status" value="1"/>
</dbReference>
<evidence type="ECO:0000313" key="3">
    <source>
        <dbReference type="RefSeq" id="XP_020999431.2"/>
    </source>
</evidence>
<dbReference type="Pfam" id="PF02969">
    <property type="entry name" value="TAF"/>
    <property type="match status" value="1"/>
</dbReference>
<reference evidence="3" key="2">
    <citation type="submission" date="2025-08" db="UniProtKB">
        <authorList>
            <consortium name="RefSeq"/>
        </authorList>
    </citation>
    <scope>IDENTIFICATION</scope>
    <source>
        <tissue evidence="3">Whole plant</tissue>
    </source>
</reference>
<dbReference type="Pfam" id="PF13960">
    <property type="entry name" value="DUF4218"/>
    <property type="match status" value="1"/>
</dbReference>
<organism evidence="2 3">
    <name type="scientific">Arachis duranensis</name>
    <name type="common">Wild peanut</name>
    <dbReference type="NCBI Taxonomy" id="130453"/>
    <lineage>
        <taxon>Eukaryota</taxon>
        <taxon>Viridiplantae</taxon>
        <taxon>Streptophyta</taxon>
        <taxon>Embryophyta</taxon>
        <taxon>Tracheophyta</taxon>
        <taxon>Spermatophyta</taxon>
        <taxon>Magnoliopsida</taxon>
        <taxon>eudicotyledons</taxon>
        <taxon>Gunneridae</taxon>
        <taxon>Pentapetalae</taxon>
        <taxon>rosids</taxon>
        <taxon>fabids</taxon>
        <taxon>Fabales</taxon>
        <taxon>Fabaceae</taxon>
        <taxon>Papilionoideae</taxon>
        <taxon>50 kb inversion clade</taxon>
        <taxon>dalbergioids sensu lato</taxon>
        <taxon>Dalbergieae</taxon>
        <taxon>Pterocarpus clade</taxon>
        <taxon>Arachis</taxon>
    </lineage>
</organism>
<dbReference type="InterPro" id="IPR004823">
    <property type="entry name" value="TAF_TATA-bd_Histone-like_dom"/>
</dbReference>
<dbReference type="Pfam" id="PF13963">
    <property type="entry name" value="Transpos_assoc"/>
    <property type="match status" value="1"/>
</dbReference>
<dbReference type="Proteomes" id="UP000515211">
    <property type="component" value="Chromosome 5"/>
</dbReference>